<evidence type="ECO:0000313" key="4">
    <source>
        <dbReference type="Proteomes" id="UP000249818"/>
    </source>
</evidence>
<dbReference type="PROSITE" id="PS50994">
    <property type="entry name" value="INTEGRASE"/>
    <property type="match status" value="1"/>
</dbReference>
<dbReference type="Proteomes" id="UP000249818">
    <property type="component" value="Chromosome BARAN1"/>
</dbReference>
<name>A0A2X3KIH4_9BACT</name>
<dbReference type="InterPro" id="IPR036397">
    <property type="entry name" value="RNaseH_sf"/>
</dbReference>
<reference evidence="4" key="1">
    <citation type="submission" date="2018-05" db="EMBL/GenBank/DDBJ databases">
        <authorList>
            <person name="Hao L."/>
        </authorList>
    </citation>
    <scope>NUCLEOTIDE SEQUENCE [LARGE SCALE GENOMIC DNA]</scope>
</reference>
<sequence length="192" mass="21690">MKREFTSEAPDRLWVADIEYIPTGEGTLYLAAVVDAFSRRVVGWAMEAPLRTELVLKALNMAIGQRQPREVIHHSDHGSQYTAVAFGKRCREAGIRPSMGSVGDCHDNALCESFSATLECELLDRQRFETRDEGRREVFAFIEGWYNPHRRHSALGYETPTGYERRYHREGSVAEETGEPVGVGSVEYRGHG</sequence>
<evidence type="ECO:0000256" key="1">
    <source>
        <dbReference type="SAM" id="MobiDB-lite"/>
    </source>
</evidence>
<evidence type="ECO:0000259" key="2">
    <source>
        <dbReference type="PROSITE" id="PS50994"/>
    </source>
</evidence>
<gene>
    <name evidence="3" type="ORF">BARAN1_0127</name>
</gene>
<feature type="domain" description="Integrase catalytic" evidence="2">
    <location>
        <begin position="6"/>
        <end position="168"/>
    </location>
</feature>
<keyword evidence="4" id="KW-1185">Reference proteome</keyword>
<dbReference type="KEGG" id="bana:BARAN1_0127"/>
<dbReference type="AlphaFoldDB" id="A0A2X3KIH4"/>
<dbReference type="Pfam" id="PF00665">
    <property type="entry name" value="rve"/>
    <property type="match status" value="1"/>
</dbReference>
<dbReference type="PANTHER" id="PTHR46889">
    <property type="entry name" value="TRANSPOSASE INSF FOR INSERTION SEQUENCE IS3B-RELATED"/>
    <property type="match status" value="1"/>
</dbReference>
<evidence type="ECO:0000313" key="3">
    <source>
        <dbReference type="EMBL" id="SQD92152.1"/>
    </source>
</evidence>
<organism evidence="3 4">
    <name type="scientific">Candidatus Bipolaricaulis anaerobius</name>
    <dbReference type="NCBI Taxonomy" id="2026885"/>
    <lineage>
        <taxon>Bacteria</taxon>
        <taxon>Candidatus Bipolaricaulota</taxon>
        <taxon>Candidatus Bipolaricaulia</taxon>
        <taxon>Candidatus Bipolaricaulales</taxon>
        <taxon>Candidatus Bipolaricaulaceae</taxon>
        <taxon>Candidatus Bipolaricaulis</taxon>
    </lineage>
</organism>
<protein>
    <submittedName>
        <fullName evidence="3">Transposase</fullName>
    </submittedName>
</protein>
<dbReference type="EMBL" id="LS483254">
    <property type="protein sequence ID" value="SQD92152.1"/>
    <property type="molecule type" value="Genomic_DNA"/>
</dbReference>
<dbReference type="InterPro" id="IPR050900">
    <property type="entry name" value="Transposase_IS3/IS150/IS904"/>
</dbReference>
<dbReference type="NCBIfam" id="NF033516">
    <property type="entry name" value="transpos_IS3"/>
    <property type="match status" value="1"/>
</dbReference>
<dbReference type="SUPFAM" id="SSF53098">
    <property type="entry name" value="Ribonuclease H-like"/>
    <property type="match status" value="1"/>
</dbReference>
<dbReference type="InterPro" id="IPR012337">
    <property type="entry name" value="RNaseH-like_sf"/>
</dbReference>
<dbReference type="InterPro" id="IPR001584">
    <property type="entry name" value="Integrase_cat-core"/>
</dbReference>
<dbReference type="Pfam" id="PF13333">
    <property type="entry name" value="rve_2"/>
    <property type="match status" value="1"/>
</dbReference>
<dbReference type="InterPro" id="IPR048020">
    <property type="entry name" value="Transpos_IS3"/>
</dbReference>
<feature type="region of interest" description="Disordered" evidence="1">
    <location>
        <begin position="170"/>
        <end position="192"/>
    </location>
</feature>
<dbReference type="Gene3D" id="3.30.420.10">
    <property type="entry name" value="Ribonuclease H-like superfamily/Ribonuclease H"/>
    <property type="match status" value="1"/>
</dbReference>
<dbReference type="PANTHER" id="PTHR46889:SF4">
    <property type="entry name" value="TRANSPOSASE INSO FOR INSERTION SEQUENCE ELEMENT IS911B-RELATED"/>
    <property type="match status" value="1"/>
</dbReference>
<dbReference type="GO" id="GO:0003676">
    <property type="term" value="F:nucleic acid binding"/>
    <property type="evidence" value="ECO:0007669"/>
    <property type="project" value="InterPro"/>
</dbReference>
<proteinExistence type="predicted"/>
<dbReference type="GO" id="GO:0015074">
    <property type="term" value="P:DNA integration"/>
    <property type="evidence" value="ECO:0007669"/>
    <property type="project" value="InterPro"/>
</dbReference>
<accession>A0A2X3KIH4</accession>